<reference evidence="1 2" key="1">
    <citation type="submission" date="2017-06" db="EMBL/GenBank/DDBJ databases">
        <authorList>
            <consortium name="Pathogen Informatics"/>
        </authorList>
    </citation>
    <scope>NUCLEOTIDE SEQUENCE [LARGE SCALE GENOMIC DNA]</scope>
    <source>
        <strain evidence="1 2">NCTC10596</strain>
    </source>
</reference>
<organism evidence="1 2">
    <name type="scientific">Eikenella corrodens</name>
    <dbReference type="NCBI Taxonomy" id="539"/>
    <lineage>
        <taxon>Bacteria</taxon>
        <taxon>Pseudomonadati</taxon>
        <taxon>Pseudomonadota</taxon>
        <taxon>Betaproteobacteria</taxon>
        <taxon>Neisseriales</taxon>
        <taxon>Neisseriaceae</taxon>
        <taxon>Eikenella</taxon>
    </lineage>
</organism>
<sequence length="120" mass="12952">MFDYTGLEVVAADVIADFGRDCTVTVSSSRYDVETSRTVQQTQSYIGKCVFGNLNEKHIMQLGGAHLVQSGDMLVTATASCNLQTGCLLECGGEAWRVVSVMPIKPASVVVAYQAQARRE</sequence>
<protein>
    <submittedName>
        <fullName evidence="1">Uncharacterized protein</fullName>
    </submittedName>
</protein>
<dbReference type="KEGG" id="ecor:SAMEA4412678_0933"/>
<gene>
    <name evidence="1" type="ORF">SAMEA4412678_00933</name>
</gene>
<accession>A0A8B4GCC2</accession>
<proteinExistence type="predicted"/>
<dbReference type="Proteomes" id="UP000215465">
    <property type="component" value="Chromosome 1"/>
</dbReference>
<dbReference type="RefSeq" id="WP_003824398.1">
    <property type="nucleotide sequence ID" value="NZ_CP082861.1"/>
</dbReference>
<evidence type="ECO:0000313" key="1">
    <source>
        <dbReference type="EMBL" id="SNW08250.1"/>
    </source>
</evidence>
<dbReference type="EMBL" id="LT906482">
    <property type="protein sequence ID" value="SNW08250.1"/>
    <property type="molecule type" value="Genomic_DNA"/>
</dbReference>
<dbReference type="GeneID" id="60769825"/>
<name>A0A8B4GCC2_EIKCO</name>
<evidence type="ECO:0000313" key="2">
    <source>
        <dbReference type="Proteomes" id="UP000215465"/>
    </source>
</evidence>
<dbReference type="AlphaFoldDB" id="A0A8B4GCC2"/>